<evidence type="ECO:0000313" key="6">
    <source>
        <dbReference type="Proteomes" id="UP000184010"/>
    </source>
</evidence>
<dbReference type="Pfam" id="PF16107">
    <property type="entry name" value="DUF4825"/>
    <property type="match status" value="1"/>
</dbReference>
<sequence length="631" mass="69492">MAADIFTVSLTASAGIAVLLFISPFIHKRYGARWCCLAWLILALRLLIPISFELPDAPLHIPAPSSHTVMLKQGGSPGLMLTDGSPEQSSSADGSPGSAVTGTEPASEPASVSAGYIPFITLENLLFGIWALGAAVFFLFHICGYLIFRRSIRPYCRAAASTELDAVLKQLKLKGRPGLFRCSNITGPMLTGFFRPAVLLPDLDYTQEELSVILRHELTHYRRGDIWYKLLLLAANSLHWFNPLVYVMRRAACRDLEYACDDLVVKNSSLEVRKHYSFIILKSMQNEQAPVLTTGFSGSGNDAKKRFANILNRSSRKNGIWVLASILVLTGVGSTLVACGNGQAGATGDNRESPIAGQETALPQPDSKAETLYSYKGTDTGDNSKIGAIIQALDYTGLQVKSFERQTNSGHYVITVNYLIDSRVDYRSYAYADIHTALKKNAAVMFSLIPNAGDISFRLYDPYGTFAGSYYSREHLSEQPGLEYFTDDKVKAATDSLESFTAYLDKVAALQNTEDVYSEEQKETVEREEQIYTVIGDDREISVNSGVGFTVEITDEFAANPPLKELEGQKGALAQHTGQKLNFLIYDIRNYKTDDTTFYLFAFDGAEMVVDADLKTSAAWQKAVQILRGLE</sequence>
<feature type="transmembrane region" description="Helical" evidence="2">
    <location>
        <begin position="125"/>
        <end position="148"/>
    </location>
</feature>
<name>A0A1M7UQ92_9FIRM</name>
<keyword evidence="6" id="KW-1185">Reference proteome</keyword>
<evidence type="ECO:0000256" key="2">
    <source>
        <dbReference type="SAM" id="Phobius"/>
    </source>
</evidence>
<dbReference type="PANTHER" id="PTHR34978:SF3">
    <property type="entry name" value="SLR0241 PROTEIN"/>
    <property type="match status" value="1"/>
</dbReference>
<dbReference type="InterPro" id="IPR052173">
    <property type="entry name" value="Beta-lactam_resp_regulator"/>
</dbReference>
<feature type="region of interest" description="Disordered" evidence="1">
    <location>
        <begin position="343"/>
        <end position="362"/>
    </location>
</feature>
<keyword evidence="2" id="KW-0812">Transmembrane</keyword>
<dbReference type="EMBL" id="FRDN01000015">
    <property type="protein sequence ID" value="SHN85201.1"/>
    <property type="molecule type" value="Genomic_DNA"/>
</dbReference>
<reference evidence="6" key="1">
    <citation type="submission" date="2016-12" db="EMBL/GenBank/DDBJ databases">
        <authorList>
            <person name="Varghese N."/>
            <person name="Submissions S."/>
        </authorList>
    </citation>
    <scope>NUCLEOTIDE SEQUENCE [LARGE SCALE GENOMIC DNA]</scope>
    <source>
        <strain evidence="6">DSM 11544</strain>
    </source>
</reference>
<keyword evidence="2" id="KW-0472">Membrane</keyword>
<evidence type="ECO:0000259" key="4">
    <source>
        <dbReference type="Pfam" id="PF16107"/>
    </source>
</evidence>
<feature type="region of interest" description="Disordered" evidence="1">
    <location>
        <begin position="82"/>
        <end position="110"/>
    </location>
</feature>
<dbReference type="Proteomes" id="UP000184010">
    <property type="component" value="Unassembled WGS sequence"/>
</dbReference>
<dbReference type="STRING" id="1121395.SAMN02745215_04381"/>
<accession>A0A1M7UQ92</accession>
<gene>
    <name evidence="5" type="ORF">SAMN02745215_04381</name>
</gene>
<evidence type="ECO:0000313" key="5">
    <source>
        <dbReference type="EMBL" id="SHN85201.1"/>
    </source>
</evidence>
<dbReference type="CDD" id="cd07341">
    <property type="entry name" value="M56_BlaR1_MecR1_like"/>
    <property type="match status" value="1"/>
</dbReference>
<feature type="transmembrane region" description="Helical" evidence="2">
    <location>
        <begin position="6"/>
        <end position="27"/>
    </location>
</feature>
<dbReference type="AlphaFoldDB" id="A0A1M7UQ92"/>
<feature type="domain" description="Peptidase M56" evidence="3">
    <location>
        <begin position="5"/>
        <end position="309"/>
    </location>
</feature>
<protein>
    <submittedName>
        <fullName evidence="5">Signal transducer regulating beta-lactamase production, contains metallopeptidase domain</fullName>
    </submittedName>
</protein>
<evidence type="ECO:0000259" key="3">
    <source>
        <dbReference type="Pfam" id="PF05569"/>
    </source>
</evidence>
<evidence type="ECO:0000256" key="1">
    <source>
        <dbReference type="SAM" id="MobiDB-lite"/>
    </source>
</evidence>
<feature type="compositionally biased region" description="Polar residues" evidence="1">
    <location>
        <begin position="85"/>
        <end position="101"/>
    </location>
</feature>
<dbReference type="Pfam" id="PF05569">
    <property type="entry name" value="Peptidase_M56"/>
    <property type="match status" value="1"/>
</dbReference>
<organism evidence="5 6">
    <name type="scientific">Desulfitobacterium chlororespirans DSM 11544</name>
    <dbReference type="NCBI Taxonomy" id="1121395"/>
    <lineage>
        <taxon>Bacteria</taxon>
        <taxon>Bacillati</taxon>
        <taxon>Bacillota</taxon>
        <taxon>Clostridia</taxon>
        <taxon>Eubacteriales</taxon>
        <taxon>Desulfitobacteriaceae</taxon>
        <taxon>Desulfitobacterium</taxon>
    </lineage>
</organism>
<dbReference type="PANTHER" id="PTHR34978">
    <property type="entry name" value="POSSIBLE SENSOR-TRANSDUCER PROTEIN BLAR"/>
    <property type="match status" value="1"/>
</dbReference>
<proteinExistence type="predicted"/>
<dbReference type="InterPro" id="IPR032250">
    <property type="entry name" value="DUF4825"/>
</dbReference>
<keyword evidence="2" id="KW-1133">Transmembrane helix</keyword>
<feature type="domain" description="DUF4825" evidence="4">
    <location>
        <begin position="372"/>
        <end position="460"/>
    </location>
</feature>
<dbReference type="InterPro" id="IPR008756">
    <property type="entry name" value="Peptidase_M56"/>
</dbReference>
<feature type="transmembrane region" description="Helical" evidence="2">
    <location>
        <begin position="34"/>
        <end position="52"/>
    </location>
</feature>
<dbReference type="RefSeq" id="WP_072774559.1">
    <property type="nucleotide sequence ID" value="NZ_FRDN01000015.1"/>
</dbReference>
<feature type="transmembrane region" description="Helical" evidence="2">
    <location>
        <begin position="320"/>
        <end position="338"/>
    </location>
</feature>